<feature type="domain" description="PAC" evidence="3">
    <location>
        <begin position="95"/>
        <end position="147"/>
    </location>
</feature>
<dbReference type="SMART" id="SM00267">
    <property type="entry name" value="GGDEF"/>
    <property type="match status" value="1"/>
</dbReference>
<name>A0ABX0TU34_9SPHN</name>
<evidence type="ECO:0000313" key="7">
    <source>
        <dbReference type="Proteomes" id="UP000727456"/>
    </source>
</evidence>
<dbReference type="SUPFAM" id="SSF55073">
    <property type="entry name" value="Nucleotide cyclase"/>
    <property type="match status" value="1"/>
</dbReference>
<dbReference type="CDD" id="cd01949">
    <property type="entry name" value="GGDEF"/>
    <property type="match status" value="1"/>
</dbReference>
<dbReference type="SUPFAM" id="SSF55785">
    <property type="entry name" value="PYP-like sensor domain (PAS domain)"/>
    <property type="match status" value="1"/>
</dbReference>
<gene>
    <name evidence="6" type="ORF">FHS31_001265</name>
</gene>
<dbReference type="InterPro" id="IPR043128">
    <property type="entry name" value="Rev_trsase/Diguanyl_cyclase"/>
</dbReference>
<dbReference type="PROSITE" id="PS50883">
    <property type="entry name" value="EAL"/>
    <property type="match status" value="1"/>
</dbReference>
<dbReference type="SUPFAM" id="SSF141868">
    <property type="entry name" value="EAL domain-like"/>
    <property type="match status" value="1"/>
</dbReference>
<dbReference type="PANTHER" id="PTHR44757">
    <property type="entry name" value="DIGUANYLATE CYCLASE DGCP"/>
    <property type="match status" value="1"/>
</dbReference>
<evidence type="ECO:0000259" key="4">
    <source>
        <dbReference type="PROSITE" id="PS50883"/>
    </source>
</evidence>
<dbReference type="InterPro" id="IPR001633">
    <property type="entry name" value="EAL_dom"/>
</dbReference>
<keyword evidence="7" id="KW-1185">Reference proteome</keyword>
<sequence>MSAKFAAKAPIPAILEGTLADIAIASIRLIPDAIVVADMRERDAPLIWVSEQFSAITGYTAAEAIGKNCRYLQGSDRLQSELGPIREALASGTSATVTMRNYRKDGTLFWNELTLTPYSRTEGVVEYYVGLMRDVTAAKRSLDQAVDDARLDRLTNLPNRYSFLEDVEKIDLPDNSRLLVVKIDIAELHNINSTYGYAAGDEIICKTASRLSSLSPDALGRIGNNEFAAAFRVPTAAAEEKTLAQLTAALRPPFTTPDAIINIRYALGYTVGDLGPVPGMLSQQAGQALHESKDDPHRAPRRFDEAAERASRHRSRLTAELQQAVRDENFVYHYQPQFDLLTGKIIGCEALIRWDHPVFGLQGPDTFIGVAEETGLIVDIERAGIRKVAAFAAELNASLAEPLHFSVNVSPLEIVRGDLVGLIEDVVAETGIKPAWLTFELTESLLTDSSESVIAIFRRLRELGVGLAIDDFGTGYSSLRSIDRFPISEIKIDRSFTQDLRTSQTKRILVEAIVALGKALSARVVAEGIETVEQKEELKEMGCLFGQGYLFSHPLPAEELVALTRTPPNTVVRNG</sequence>
<dbReference type="InterPro" id="IPR000160">
    <property type="entry name" value="GGDEF_dom"/>
</dbReference>
<evidence type="ECO:0000313" key="6">
    <source>
        <dbReference type="EMBL" id="NIJ07669.1"/>
    </source>
</evidence>
<dbReference type="Gene3D" id="3.30.70.270">
    <property type="match status" value="1"/>
</dbReference>
<dbReference type="Pfam" id="PF13426">
    <property type="entry name" value="PAS_9"/>
    <property type="match status" value="1"/>
</dbReference>
<organism evidence="6 7">
    <name type="scientific">Sphingomonas vulcanisoli</name>
    <dbReference type="NCBI Taxonomy" id="1658060"/>
    <lineage>
        <taxon>Bacteria</taxon>
        <taxon>Pseudomonadati</taxon>
        <taxon>Pseudomonadota</taxon>
        <taxon>Alphaproteobacteria</taxon>
        <taxon>Sphingomonadales</taxon>
        <taxon>Sphingomonadaceae</taxon>
        <taxon>Sphingomonas</taxon>
    </lineage>
</organism>
<dbReference type="RefSeq" id="WP_167072512.1">
    <property type="nucleotide sequence ID" value="NZ_JAAOZC010000002.1"/>
</dbReference>
<dbReference type="InterPro" id="IPR000700">
    <property type="entry name" value="PAS-assoc_C"/>
</dbReference>
<dbReference type="InterPro" id="IPR001610">
    <property type="entry name" value="PAC"/>
</dbReference>
<accession>A0ABX0TU34</accession>
<evidence type="ECO:0000259" key="5">
    <source>
        <dbReference type="PROSITE" id="PS50887"/>
    </source>
</evidence>
<reference evidence="6 7" key="1">
    <citation type="submission" date="2020-03" db="EMBL/GenBank/DDBJ databases">
        <title>Genomic Encyclopedia of Type Strains, Phase III (KMG-III): the genomes of soil and plant-associated and newly described type strains.</title>
        <authorList>
            <person name="Whitman W."/>
        </authorList>
    </citation>
    <scope>NUCLEOTIDE SEQUENCE [LARGE SCALE GENOMIC DNA]</scope>
    <source>
        <strain evidence="6 7">CECT 8804</strain>
    </source>
</reference>
<dbReference type="Pfam" id="PF00563">
    <property type="entry name" value="EAL"/>
    <property type="match status" value="1"/>
</dbReference>
<dbReference type="NCBIfam" id="TIGR00229">
    <property type="entry name" value="sensory_box"/>
    <property type="match status" value="1"/>
</dbReference>
<dbReference type="Pfam" id="PF00990">
    <property type="entry name" value="GGDEF"/>
    <property type="match status" value="1"/>
</dbReference>
<dbReference type="CDD" id="cd01948">
    <property type="entry name" value="EAL"/>
    <property type="match status" value="1"/>
</dbReference>
<dbReference type="PROSITE" id="PS50112">
    <property type="entry name" value="PAS"/>
    <property type="match status" value="1"/>
</dbReference>
<dbReference type="InterPro" id="IPR000014">
    <property type="entry name" value="PAS"/>
</dbReference>
<dbReference type="SMART" id="SM00052">
    <property type="entry name" value="EAL"/>
    <property type="match status" value="1"/>
</dbReference>
<dbReference type="PROSITE" id="PS50887">
    <property type="entry name" value="GGDEF"/>
    <property type="match status" value="1"/>
</dbReference>
<feature type="domain" description="PAS" evidence="2">
    <location>
        <begin position="27"/>
        <end position="92"/>
    </location>
</feature>
<comment type="caution">
    <text evidence="6">The sequence shown here is derived from an EMBL/GenBank/DDBJ whole genome shotgun (WGS) entry which is preliminary data.</text>
</comment>
<dbReference type="InterPro" id="IPR052155">
    <property type="entry name" value="Biofilm_reg_signaling"/>
</dbReference>
<feature type="region of interest" description="Disordered" evidence="1">
    <location>
        <begin position="284"/>
        <end position="314"/>
    </location>
</feature>
<dbReference type="InterPro" id="IPR029787">
    <property type="entry name" value="Nucleotide_cyclase"/>
</dbReference>
<feature type="domain" description="EAL" evidence="4">
    <location>
        <begin position="314"/>
        <end position="568"/>
    </location>
</feature>
<dbReference type="PANTHER" id="PTHR44757:SF2">
    <property type="entry name" value="BIOFILM ARCHITECTURE MAINTENANCE PROTEIN MBAA"/>
    <property type="match status" value="1"/>
</dbReference>
<feature type="compositionally biased region" description="Basic and acidic residues" evidence="1">
    <location>
        <begin position="290"/>
        <end position="310"/>
    </location>
</feature>
<dbReference type="PROSITE" id="PS50113">
    <property type="entry name" value="PAC"/>
    <property type="match status" value="1"/>
</dbReference>
<evidence type="ECO:0000259" key="3">
    <source>
        <dbReference type="PROSITE" id="PS50113"/>
    </source>
</evidence>
<evidence type="ECO:0000259" key="2">
    <source>
        <dbReference type="PROSITE" id="PS50112"/>
    </source>
</evidence>
<dbReference type="CDD" id="cd00130">
    <property type="entry name" value="PAS"/>
    <property type="match status" value="1"/>
</dbReference>
<dbReference type="InterPro" id="IPR035919">
    <property type="entry name" value="EAL_sf"/>
</dbReference>
<dbReference type="SMART" id="SM00086">
    <property type="entry name" value="PAC"/>
    <property type="match status" value="1"/>
</dbReference>
<dbReference type="EMBL" id="JAAOZC010000002">
    <property type="protein sequence ID" value="NIJ07669.1"/>
    <property type="molecule type" value="Genomic_DNA"/>
</dbReference>
<feature type="domain" description="GGDEF" evidence="5">
    <location>
        <begin position="176"/>
        <end position="305"/>
    </location>
</feature>
<protein>
    <submittedName>
        <fullName evidence="6">PAS domain S-box-containing protein/diguanylate cyclase (GGDEF)-like protein</fullName>
    </submittedName>
</protein>
<proteinExistence type="predicted"/>
<dbReference type="Gene3D" id="3.30.450.20">
    <property type="entry name" value="PAS domain"/>
    <property type="match status" value="1"/>
</dbReference>
<dbReference type="Proteomes" id="UP000727456">
    <property type="component" value="Unassembled WGS sequence"/>
</dbReference>
<dbReference type="InterPro" id="IPR035965">
    <property type="entry name" value="PAS-like_dom_sf"/>
</dbReference>
<dbReference type="Gene3D" id="3.20.20.450">
    <property type="entry name" value="EAL domain"/>
    <property type="match status" value="1"/>
</dbReference>
<evidence type="ECO:0000256" key="1">
    <source>
        <dbReference type="SAM" id="MobiDB-lite"/>
    </source>
</evidence>